<dbReference type="PROSITE" id="PS50011">
    <property type="entry name" value="PROTEIN_KINASE_DOM"/>
    <property type="match status" value="1"/>
</dbReference>
<evidence type="ECO:0000256" key="3">
    <source>
        <dbReference type="ARBA" id="ARBA00022777"/>
    </source>
</evidence>
<feature type="binding site" evidence="5">
    <location>
        <position position="39"/>
    </location>
    <ligand>
        <name>ATP</name>
        <dbReference type="ChEBI" id="CHEBI:30616"/>
    </ligand>
</feature>
<dbReference type="FunFam" id="3.30.200.20:FF:000660">
    <property type="entry name" value="Uncharacterized protein"/>
    <property type="match status" value="1"/>
</dbReference>
<dbReference type="GO" id="GO:0005524">
    <property type="term" value="F:ATP binding"/>
    <property type="evidence" value="ECO:0007669"/>
    <property type="project" value="UniProtKB-UniRule"/>
</dbReference>
<dbReference type="GO" id="GO:0005776">
    <property type="term" value="C:autophagosome"/>
    <property type="evidence" value="ECO:0007669"/>
    <property type="project" value="TreeGrafter"/>
</dbReference>
<proteinExistence type="predicted"/>
<dbReference type="Proteomes" id="UP000688137">
    <property type="component" value="Unassembled WGS sequence"/>
</dbReference>
<name>A0A8S1N9Q2_PARPR</name>
<dbReference type="GO" id="GO:0016020">
    <property type="term" value="C:membrane"/>
    <property type="evidence" value="ECO:0007669"/>
    <property type="project" value="TreeGrafter"/>
</dbReference>
<dbReference type="InterPro" id="IPR000719">
    <property type="entry name" value="Prot_kinase_dom"/>
</dbReference>
<keyword evidence="1" id="KW-0808">Transferase</keyword>
<keyword evidence="8" id="KW-1185">Reference proteome</keyword>
<dbReference type="InterPro" id="IPR017441">
    <property type="entry name" value="Protein_kinase_ATP_BS"/>
</dbReference>
<comment type="caution">
    <text evidence="7">The sequence shown here is derived from an EMBL/GenBank/DDBJ whole genome shotgun (WGS) entry which is preliminary data.</text>
</comment>
<accession>A0A8S1N9Q2</accession>
<evidence type="ECO:0000256" key="2">
    <source>
        <dbReference type="ARBA" id="ARBA00022741"/>
    </source>
</evidence>
<dbReference type="GO" id="GO:0000045">
    <property type="term" value="P:autophagosome assembly"/>
    <property type="evidence" value="ECO:0007669"/>
    <property type="project" value="TreeGrafter"/>
</dbReference>
<dbReference type="InterPro" id="IPR045269">
    <property type="entry name" value="Atg1-like"/>
</dbReference>
<evidence type="ECO:0000313" key="7">
    <source>
        <dbReference type="EMBL" id="CAD8088832.1"/>
    </source>
</evidence>
<keyword evidence="4 5" id="KW-0067">ATP-binding</keyword>
<evidence type="ECO:0000256" key="1">
    <source>
        <dbReference type="ARBA" id="ARBA00022679"/>
    </source>
</evidence>
<dbReference type="GO" id="GO:0005829">
    <property type="term" value="C:cytosol"/>
    <property type="evidence" value="ECO:0007669"/>
    <property type="project" value="TreeGrafter"/>
</dbReference>
<keyword evidence="2 5" id="KW-0547">Nucleotide-binding</keyword>
<gene>
    <name evidence="7" type="ORF">PPRIM_AZ9-3.1.T0820103</name>
</gene>
<dbReference type="GO" id="GO:0010506">
    <property type="term" value="P:regulation of autophagy"/>
    <property type="evidence" value="ECO:0007669"/>
    <property type="project" value="InterPro"/>
</dbReference>
<dbReference type="GO" id="GO:0004674">
    <property type="term" value="F:protein serine/threonine kinase activity"/>
    <property type="evidence" value="ECO:0007669"/>
    <property type="project" value="InterPro"/>
</dbReference>
<evidence type="ECO:0000256" key="5">
    <source>
        <dbReference type="PROSITE-ProRule" id="PRU10141"/>
    </source>
</evidence>
<dbReference type="PANTHER" id="PTHR24348:SF22">
    <property type="entry name" value="NON-SPECIFIC SERINE_THREONINE PROTEIN KINASE"/>
    <property type="match status" value="1"/>
</dbReference>
<protein>
    <recommendedName>
        <fullName evidence="6">Protein kinase domain-containing protein</fullName>
    </recommendedName>
</protein>
<dbReference type="GO" id="GO:0000407">
    <property type="term" value="C:phagophore assembly site"/>
    <property type="evidence" value="ECO:0007669"/>
    <property type="project" value="TreeGrafter"/>
</dbReference>
<dbReference type="PANTHER" id="PTHR24348">
    <property type="entry name" value="SERINE/THREONINE-PROTEIN KINASE UNC-51-RELATED"/>
    <property type="match status" value="1"/>
</dbReference>
<dbReference type="AlphaFoldDB" id="A0A8S1N9Q2"/>
<feature type="domain" description="Protein kinase" evidence="6">
    <location>
        <begin position="10"/>
        <end position="152"/>
    </location>
</feature>
<evidence type="ECO:0000259" key="6">
    <source>
        <dbReference type="PROSITE" id="PS50011"/>
    </source>
</evidence>
<dbReference type="PROSITE" id="PS00107">
    <property type="entry name" value="PROTEIN_KINASE_ATP"/>
    <property type="match status" value="1"/>
</dbReference>
<organism evidence="7 8">
    <name type="scientific">Paramecium primaurelia</name>
    <dbReference type="NCBI Taxonomy" id="5886"/>
    <lineage>
        <taxon>Eukaryota</taxon>
        <taxon>Sar</taxon>
        <taxon>Alveolata</taxon>
        <taxon>Ciliophora</taxon>
        <taxon>Intramacronucleata</taxon>
        <taxon>Oligohymenophorea</taxon>
        <taxon>Peniculida</taxon>
        <taxon>Parameciidae</taxon>
        <taxon>Paramecium</taxon>
    </lineage>
</organism>
<evidence type="ECO:0000256" key="4">
    <source>
        <dbReference type="ARBA" id="ARBA00022840"/>
    </source>
</evidence>
<evidence type="ECO:0000313" key="8">
    <source>
        <dbReference type="Proteomes" id="UP000688137"/>
    </source>
</evidence>
<keyword evidence="3" id="KW-0418">Kinase</keyword>
<dbReference type="Pfam" id="PF00069">
    <property type="entry name" value="Pkinase"/>
    <property type="match status" value="1"/>
</dbReference>
<reference evidence="7" key="1">
    <citation type="submission" date="2021-01" db="EMBL/GenBank/DDBJ databases">
        <authorList>
            <consortium name="Genoscope - CEA"/>
            <person name="William W."/>
        </authorList>
    </citation>
    <scope>NUCLEOTIDE SEQUENCE</scope>
</reference>
<sequence>MQTLQNRYQYYEKDFLGRGSFGKVYKGKDTQTGEAVAIKIMDMTLFDDQFMIDALNKEIAIMKQLQHPTIVRLIETFGDSKQTVKKYQLLNYVMVVIQDTVQVDMEECLKKLQLNRFAIINGWILGDDKWWIYSQRYQTRKFTYIQECKQSC</sequence>
<dbReference type="EMBL" id="CAJJDM010000085">
    <property type="protein sequence ID" value="CAD8088832.1"/>
    <property type="molecule type" value="Genomic_DNA"/>
</dbReference>